<evidence type="ECO:0000256" key="5">
    <source>
        <dbReference type="ARBA" id="ARBA00022737"/>
    </source>
</evidence>
<name>A0A2C9WAS2_MANES</name>
<proteinExistence type="predicted"/>
<dbReference type="InterPro" id="IPR032675">
    <property type="entry name" value="LRR_dom_sf"/>
</dbReference>
<evidence type="ECO:0008006" key="13">
    <source>
        <dbReference type="Google" id="ProtNLM"/>
    </source>
</evidence>
<evidence type="ECO:0000256" key="3">
    <source>
        <dbReference type="ARBA" id="ARBA00022692"/>
    </source>
</evidence>
<sequence>MSFLSFFLIIIFSLLSFSVSQFPPPRGILINCGTTASSIIAGRRWLPDAGFISRGTPKKLSMPVLAPILSTVQSFPLKNNLHEKFCYVVPVFRGAKYLIRTTYFYGGINGDAEPPVFDQIVDGTFWSVVNTTKDYTNGMSSYYEGVFLAQGKTMSLCIGANSYTHSDPFISALEFVILGDSLYNSTDFKRYGLSLVARHSFGYNGSVIRYPDDRFDRFWEPFGEKDPTISKNNNLSISGIWNLPPSKVFETELTTSQSGPLELRWPLAPLRNSIYYIALYFADDRNSSAVPSREFNVSINGITYYKNFTVTHVGSSVFATQWPLVGLTTVTLTPSAGSSSPPLINGGEIFEVMVLGGITRTRDVIALEKLKSSLRNPPVDWSGDPCMPRQYSWSGITCSEGPRIRVIALNLTNMGLSGSVSPGIARMTALTDIWLGNNNLSGSIPDIGSLKFLQTLHLENNQFTGEIPSSFGSIQNLRELFLQNNNLTGHIPNSLTGKPGLDLRISPGNQFSSPAPS</sequence>
<organism evidence="11 12">
    <name type="scientific">Manihot esculenta</name>
    <name type="common">Cassava</name>
    <name type="synonym">Jatropha manihot</name>
    <dbReference type="NCBI Taxonomy" id="3983"/>
    <lineage>
        <taxon>Eukaryota</taxon>
        <taxon>Viridiplantae</taxon>
        <taxon>Streptophyta</taxon>
        <taxon>Embryophyta</taxon>
        <taxon>Tracheophyta</taxon>
        <taxon>Spermatophyta</taxon>
        <taxon>Magnoliopsida</taxon>
        <taxon>eudicotyledons</taxon>
        <taxon>Gunneridae</taxon>
        <taxon>Pentapetalae</taxon>
        <taxon>rosids</taxon>
        <taxon>fabids</taxon>
        <taxon>Malpighiales</taxon>
        <taxon>Euphorbiaceae</taxon>
        <taxon>Crotonoideae</taxon>
        <taxon>Manihoteae</taxon>
        <taxon>Manihot</taxon>
    </lineage>
</organism>
<protein>
    <recommendedName>
        <fullName evidence="13">Malectin-like domain-containing protein</fullName>
    </recommendedName>
</protein>
<comment type="subcellular location">
    <subcellularLocation>
        <location evidence="1">Membrane</location>
        <topology evidence="1">Single-pass membrane protein</topology>
    </subcellularLocation>
</comment>
<dbReference type="Pfam" id="PF00560">
    <property type="entry name" value="LRR_1"/>
    <property type="match status" value="2"/>
</dbReference>
<keyword evidence="2" id="KW-0433">Leucine-rich repeat</keyword>
<dbReference type="InterPro" id="IPR001611">
    <property type="entry name" value="Leu-rich_rpt"/>
</dbReference>
<evidence type="ECO:0000256" key="4">
    <source>
        <dbReference type="ARBA" id="ARBA00022729"/>
    </source>
</evidence>
<dbReference type="Proteomes" id="UP000091857">
    <property type="component" value="Chromosome 3"/>
</dbReference>
<keyword evidence="3" id="KW-0812">Transmembrane</keyword>
<dbReference type="GO" id="GO:0016020">
    <property type="term" value="C:membrane"/>
    <property type="evidence" value="ECO:0007669"/>
    <property type="project" value="UniProtKB-SubCell"/>
</dbReference>
<feature type="chain" id="PRO_5012090212" description="Malectin-like domain-containing protein" evidence="8">
    <location>
        <begin position="21"/>
        <end position="517"/>
    </location>
</feature>
<evidence type="ECO:0000256" key="6">
    <source>
        <dbReference type="ARBA" id="ARBA00022989"/>
    </source>
</evidence>
<dbReference type="PANTHER" id="PTHR45631:SF3">
    <property type="entry name" value="OS05G0393100 PROTEIN"/>
    <property type="match status" value="1"/>
</dbReference>
<dbReference type="InterPro" id="IPR024788">
    <property type="entry name" value="Malectin-like_Carb-bd_dom"/>
</dbReference>
<accession>A0A2C9WAS2</accession>
<keyword evidence="7" id="KW-0472">Membrane</keyword>
<dbReference type="Gramene" id="Manes.03G181300.1.v8.1">
    <property type="protein sequence ID" value="Manes.03G181300.1.v8.1.CDS"/>
    <property type="gene ID" value="Manes.03G181300.v8.1"/>
</dbReference>
<dbReference type="EMBL" id="CM004389">
    <property type="protein sequence ID" value="OAY55801.1"/>
    <property type="molecule type" value="Genomic_DNA"/>
</dbReference>
<evidence type="ECO:0000256" key="1">
    <source>
        <dbReference type="ARBA" id="ARBA00004167"/>
    </source>
</evidence>
<gene>
    <name evidence="11" type="ORF">MANES_03G181300v8</name>
</gene>
<dbReference type="Gene3D" id="2.60.120.430">
    <property type="entry name" value="Galactose-binding lectin"/>
    <property type="match status" value="1"/>
</dbReference>
<feature type="domain" description="Malectin-like" evidence="10">
    <location>
        <begin position="30"/>
        <end position="352"/>
    </location>
</feature>
<dbReference type="SUPFAM" id="SSF52058">
    <property type="entry name" value="L domain-like"/>
    <property type="match status" value="1"/>
</dbReference>
<evidence type="ECO:0000259" key="9">
    <source>
        <dbReference type="Pfam" id="PF08263"/>
    </source>
</evidence>
<feature type="signal peptide" evidence="8">
    <location>
        <begin position="1"/>
        <end position="20"/>
    </location>
</feature>
<evidence type="ECO:0000256" key="2">
    <source>
        <dbReference type="ARBA" id="ARBA00022614"/>
    </source>
</evidence>
<dbReference type="PANTHER" id="PTHR45631">
    <property type="entry name" value="OS07G0107800 PROTEIN-RELATED"/>
    <property type="match status" value="1"/>
</dbReference>
<reference evidence="12" key="1">
    <citation type="journal article" date="2016" name="Nat. Biotechnol.">
        <title>Sequencing wild and cultivated cassava and related species reveals extensive interspecific hybridization and genetic diversity.</title>
        <authorList>
            <person name="Bredeson J.V."/>
            <person name="Lyons J.B."/>
            <person name="Prochnik S.E."/>
            <person name="Wu G.A."/>
            <person name="Ha C.M."/>
            <person name="Edsinger-Gonzales E."/>
            <person name="Grimwood J."/>
            <person name="Schmutz J."/>
            <person name="Rabbi I.Y."/>
            <person name="Egesi C."/>
            <person name="Nauluvula P."/>
            <person name="Lebot V."/>
            <person name="Ndunguru J."/>
            <person name="Mkamilo G."/>
            <person name="Bart R.S."/>
            <person name="Setter T.L."/>
            <person name="Gleadow R.M."/>
            <person name="Kulakow P."/>
            <person name="Ferguson M.E."/>
            <person name="Rounsley S."/>
            <person name="Rokhsar D.S."/>
        </authorList>
    </citation>
    <scope>NUCLEOTIDE SEQUENCE [LARGE SCALE GENOMIC DNA]</scope>
    <source>
        <strain evidence="12">cv. AM560-2</strain>
    </source>
</reference>
<keyword evidence="12" id="KW-1185">Reference proteome</keyword>
<comment type="caution">
    <text evidence="11">The sequence shown here is derived from an EMBL/GenBank/DDBJ whole genome shotgun (WGS) entry which is preliminary data.</text>
</comment>
<dbReference type="OMA" id="GWKYMIR"/>
<evidence type="ECO:0000256" key="7">
    <source>
        <dbReference type="ARBA" id="ARBA00023136"/>
    </source>
</evidence>
<dbReference type="STRING" id="3983.A0A2C9WAS2"/>
<dbReference type="Pfam" id="PF08263">
    <property type="entry name" value="LRRNT_2"/>
    <property type="match status" value="1"/>
</dbReference>
<keyword evidence="5" id="KW-0677">Repeat</keyword>
<dbReference type="Pfam" id="PF12819">
    <property type="entry name" value="Malectin_like"/>
    <property type="match status" value="1"/>
</dbReference>
<evidence type="ECO:0000256" key="8">
    <source>
        <dbReference type="SAM" id="SignalP"/>
    </source>
</evidence>
<dbReference type="OrthoDB" id="1394818at2759"/>
<dbReference type="FunFam" id="3.80.10.10:FF:000129">
    <property type="entry name" value="Leucine-rich repeat receptor-like kinase"/>
    <property type="match status" value="1"/>
</dbReference>
<dbReference type="InterPro" id="IPR013210">
    <property type="entry name" value="LRR_N_plant-typ"/>
</dbReference>
<dbReference type="Gene3D" id="3.80.10.10">
    <property type="entry name" value="Ribonuclease Inhibitor"/>
    <property type="match status" value="1"/>
</dbReference>
<evidence type="ECO:0000313" key="12">
    <source>
        <dbReference type="Proteomes" id="UP000091857"/>
    </source>
</evidence>
<keyword evidence="6" id="KW-1133">Transmembrane helix</keyword>
<feature type="domain" description="Leucine-rich repeat-containing N-terminal plant-type" evidence="9">
    <location>
        <begin position="362"/>
        <end position="399"/>
    </location>
</feature>
<evidence type="ECO:0000259" key="10">
    <source>
        <dbReference type="Pfam" id="PF12819"/>
    </source>
</evidence>
<dbReference type="AlphaFoldDB" id="A0A2C9WAS2"/>
<evidence type="ECO:0000313" key="11">
    <source>
        <dbReference type="EMBL" id="OAY55801.1"/>
    </source>
</evidence>
<keyword evidence="4 8" id="KW-0732">Signal</keyword>